<feature type="compositionally biased region" description="Basic and acidic residues" evidence="1">
    <location>
        <begin position="375"/>
        <end position="384"/>
    </location>
</feature>
<feature type="compositionally biased region" description="Polar residues" evidence="1">
    <location>
        <begin position="344"/>
        <end position="356"/>
    </location>
</feature>
<dbReference type="Proteomes" id="UP000182658">
    <property type="component" value="Unassembled WGS sequence"/>
</dbReference>
<evidence type="ECO:0000313" key="2">
    <source>
        <dbReference type="EMBL" id="OIW23120.1"/>
    </source>
</evidence>
<dbReference type="InParanoid" id="A0A1J7IZS8"/>
<feature type="region of interest" description="Disordered" evidence="1">
    <location>
        <begin position="161"/>
        <end position="207"/>
    </location>
</feature>
<feature type="region of interest" description="Disordered" evidence="1">
    <location>
        <begin position="344"/>
        <end position="398"/>
    </location>
</feature>
<keyword evidence="3" id="KW-1185">Reference proteome</keyword>
<name>A0A1J7IZS8_9PEZI</name>
<dbReference type="STRING" id="1408157.A0A1J7IZS8"/>
<evidence type="ECO:0000313" key="3">
    <source>
        <dbReference type="Proteomes" id="UP000182658"/>
    </source>
</evidence>
<reference evidence="2 3" key="1">
    <citation type="submission" date="2016-10" db="EMBL/GenBank/DDBJ databases">
        <title>Draft genome sequence of Coniochaeta ligniaria NRRL30616, a lignocellulolytic fungus for bioabatement of inhibitors in plant biomass hydrolysates.</title>
        <authorList>
            <consortium name="DOE Joint Genome Institute"/>
            <person name="Jimenez D.J."/>
            <person name="Hector R.E."/>
            <person name="Riley R."/>
            <person name="Sun H."/>
            <person name="Grigoriev I.V."/>
            <person name="Van Elsas J.D."/>
            <person name="Nichols N.N."/>
        </authorList>
    </citation>
    <scope>NUCLEOTIDE SEQUENCE [LARGE SCALE GENOMIC DNA]</scope>
    <source>
        <strain evidence="2 3">NRRL 30616</strain>
    </source>
</reference>
<dbReference type="EMBL" id="KV875108">
    <property type="protein sequence ID" value="OIW23120.1"/>
    <property type="molecule type" value="Genomic_DNA"/>
</dbReference>
<sequence length="488" mass="53672">MAKAKTVIEPGLPTSKEMWKDQVRNQVVRLGLGDDVKFTLDDLKRDHLKCDDPERKNLLKSASSITAPQFLCLRVLFLKPKAEGDPIRELLRHGFISETAISQARKTVRNGKVVANLISLSRSTTQLGSFGTKAEGKSKLGHLLLVRSSIWELWNDATAMDDAHSPVAPPSRVQPPRHTTRESPISDTLDSDDDVDDGSTLGDGETSLLVSDESSSYVDYEAAEKQLKAVAGDEISVLETTVNILKGAIFTAEPTEPVLRAVPRQALFRVERINTTEGHTATGKGKTVFYSAKVDGVLESKQGLITDIIETKRHRRIKMADAMQHAAEMVAFSVHKSQLVVNGTSLSDTTNGQDLNATDGGDRNDSDRTSIPSRSRTDAERPDFQPDQVNAPEHPTTSQRLFLISQDFDQIRIRIGAYKEGYISQLLGTADKDGDGEQDFIEQIRLGEYLHNLHGALHYGERAVGGIEMMGYKLQFHGVGGGFETLQI</sequence>
<protein>
    <submittedName>
        <fullName evidence="2">Uncharacterized protein</fullName>
    </submittedName>
</protein>
<proteinExistence type="predicted"/>
<gene>
    <name evidence="2" type="ORF">CONLIGDRAFT_649945</name>
</gene>
<evidence type="ECO:0000256" key="1">
    <source>
        <dbReference type="SAM" id="MobiDB-lite"/>
    </source>
</evidence>
<dbReference type="AlphaFoldDB" id="A0A1J7IZS8"/>
<organism evidence="2 3">
    <name type="scientific">Coniochaeta ligniaria NRRL 30616</name>
    <dbReference type="NCBI Taxonomy" id="1408157"/>
    <lineage>
        <taxon>Eukaryota</taxon>
        <taxon>Fungi</taxon>
        <taxon>Dikarya</taxon>
        <taxon>Ascomycota</taxon>
        <taxon>Pezizomycotina</taxon>
        <taxon>Sordariomycetes</taxon>
        <taxon>Sordariomycetidae</taxon>
        <taxon>Coniochaetales</taxon>
        <taxon>Coniochaetaceae</taxon>
        <taxon>Coniochaeta</taxon>
    </lineage>
</organism>
<accession>A0A1J7IZS8</accession>